<dbReference type="OrthoDB" id="59661at2759"/>
<reference evidence="2" key="2">
    <citation type="submission" date="2015-07" db="EMBL/GenBank/DDBJ databases">
        <authorList>
            <person name="Noorani M."/>
        </authorList>
    </citation>
    <scope>NUCLEOTIDE SEQUENCE</scope>
    <source>
        <strain evidence="2">Yugu1</strain>
    </source>
</reference>
<dbReference type="STRING" id="4555.A0A368RKK4"/>
<protein>
    <submittedName>
        <fullName evidence="2">Uncharacterized protein</fullName>
    </submittedName>
</protein>
<feature type="compositionally biased region" description="Basic and acidic residues" evidence="1">
    <location>
        <begin position="155"/>
        <end position="167"/>
    </location>
</feature>
<dbReference type="PANTHER" id="PTHR33984">
    <property type="entry name" value="OS02G0717600 PROTEIN"/>
    <property type="match status" value="1"/>
</dbReference>
<dbReference type="PANTHER" id="PTHR33984:SF13">
    <property type="entry name" value="OS08G0333100 PROTEIN"/>
    <property type="match status" value="1"/>
</dbReference>
<organism evidence="2">
    <name type="scientific">Setaria italica</name>
    <name type="common">Foxtail millet</name>
    <name type="synonym">Panicum italicum</name>
    <dbReference type="NCBI Taxonomy" id="4555"/>
    <lineage>
        <taxon>Eukaryota</taxon>
        <taxon>Viridiplantae</taxon>
        <taxon>Streptophyta</taxon>
        <taxon>Embryophyta</taxon>
        <taxon>Tracheophyta</taxon>
        <taxon>Spermatophyta</taxon>
        <taxon>Magnoliopsida</taxon>
        <taxon>Liliopsida</taxon>
        <taxon>Poales</taxon>
        <taxon>Poaceae</taxon>
        <taxon>PACMAD clade</taxon>
        <taxon>Panicoideae</taxon>
        <taxon>Panicodae</taxon>
        <taxon>Paniceae</taxon>
        <taxon>Cenchrinae</taxon>
        <taxon>Setaria</taxon>
    </lineage>
</organism>
<dbReference type="KEGG" id="sita:101783829"/>
<evidence type="ECO:0000256" key="1">
    <source>
        <dbReference type="SAM" id="MobiDB-lite"/>
    </source>
</evidence>
<sequence>MHSLTPVAKSKTSPRRGRPKPSPPPPAQRHGQPARRPHAVAASPPQHPPPALPPSAPPAAATCAADAGNNGKAAAAKNRGVQKLLKSAFKRGEHAPGASSSGSAAASGGHAGEEACLAAAQDLSRSSSSSAGASSARKGRRGGGGGDNGSANGERSSHDSLDLEGSKNTKAAAALRNAKIGSSYEAFPWERKMTDLLPVPNSSRFLSLLMLPQAADESQTRYLCLEDTLARADAWLMSSQSSGVPIVQKNVQIEPLLTKISGDTALSSVNMGSLGDLANVATMSLYGFEDYHGVDIGIVRAVRLWYAPVAGELALEIKLQPGDTRLGFAISRTEEGFIYVSSVADESTPGVASTRSGLLELYRRARRASRLLVVSRVGRDKVLPWAVSAAGDVRCADTVSLSQLLSLHRHALRPVTLGFLMWEDLSAAALLRSAGASRPSAAAAVMLPAQAAAGDDGEASSDEIAFDGDGPEIVLSKDSDDCSFRFQHIGLPDSWL</sequence>
<feature type="compositionally biased region" description="Low complexity" evidence="1">
    <location>
        <begin position="124"/>
        <end position="136"/>
    </location>
</feature>
<proteinExistence type="predicted"/>
<reference evidence="2" key="1">
    <citation type="journal article" date="2012" name="Nat. Biotechnol.">
        <title>Reference genome sequence of the model plant Setaria.</title>
        <authorList>
            <person name="Bennetzen J.L."/>
            <person name="Schmutz J."/>
            <person name="Wang H."/>
            <person name="Percifield R."/>
            <person name="Hawkins J."/>
            <person name="Pontaroli A.C."/>
            <person name="Estep M."/>
            <person name="Feng L."/>
            <person name="Vaughn J.N."/>
            <person name="Grimwood J."/>
            <person name="Jenkins J."/>
            <person name="Barry K."/>
            <person name="Lindquist E."/>
            <person name="Hellsten U."/>
            <person name="Deshpande S."/>
            <person name="Wang X."/>
            <person name="Wu X."/>
            <person name="Mitros T."/>
            <person name="Triplett J."/>
            <person name="Yang X."/>
            <person name="Ye C.Y."/>
            <person name="Mauro-Herrera M."/>
            <person name="Wang L."/>
            <person name="Li P."/>
            <person name="Sharma M."/>
            <person name="Sharma R."/>
            <person name="Ronald P.C."/>
            <person name="Panaud O."/>
            <person name="Kellogg E.A."/>
            <person name="Brutnell T.P."/>
            <person name="Doust A.N."/>
            <person name="Tuskan G.A."/>
            <person name="Rokhsar D."/>
            <person name="Devos K.M."/>
        </authorList>
    </citation>
    <scope>NUCLEOTIDE SEQUENCE [LARGE SCALE GENOMIC DNA]</scope>
    <source>
        <strain evidence="2">Yugu1</strain>
    </source>
</reference>
<dbReference type="EMBL" id="CM003533">
    <property type="protein sequence ID" value="RCV30682.1"/>
    <property type="molecule type" value="Genomic_DNA"/>
</dbReference>
<feature type="compositionally biased region" description="Low complexity" evidence="1">
    <location>
        <begin position="58"/>
        <end position="78"/>
    </location>
</feature>
<name>A0A368RKK4_SETIT</name>
<feature type="region of interest" description="Disordered" evidence="1">
    <location>
        <begin position="1"/>
        <end position="168"/>
    </location>
</feature>
<accession>A0A368RKK4</accession>
<gene>
    <name evidence="2" type="ORF">SETIT_6G114700v2</name>
</gene>
<dbReference type="AlphaFoldDB" id="A0A368RKK4"/>
<evidence type="ECO:0000313" key="2">
    <source>
        <dbReference type="EMBL" id="RCV30682.1"/>
    </source>
</evidence>
<feature type="compositionally biased region" description="Pro residues" evidence="1">
    <location>
        <begin position="45"/>
        <end position="57"/>
    </location>
</feature>
<feature type="compositionally biased region" description="Low complexity" evidence="1">
    <location>
        <begin position="95"/>
        <end position="108"/>
    </location>
</feature>